<reference evidence="2" key="1">
    <citation type="submission" date="2017-08" db="EMBL/GenBank/DDBJ databases">
        <authorList>
            <person name="Imhoff J.F."/>
            <person name="Rahn T."/>
            <person name="Kuenzel S."/>
            <person name="Neulinger S.C."/>
        </authorList>
    </citation>
    <scope>NUCLEOTIDE SEQUENCE</scope>
    <source>
        <strain evidence="2">DSM 11080</strain>
    </source>
</reference>
<feature type="chain" id="PRO_5042560749" evidence="1">
    <location>
        <begin position="29"/>
        <end position="558"/>
    </location>
</feature>
<dbReference type="InterPro" id="IPR008930">
    <property type="entry name" value="Terpenoid_cyclase/PrenylTrfase"/>
</dbReference>
<name>A0AAJ0U8U9_9GAMM</name>
<dbReference type="Gene3D" id="1.50.10.20">
    <property type="match status" value="1"/>
</dbReference>
<dbReference type="SUPFAM" id="SSF48239">
    <property type="entry name" value="Terpenoid cyclases/Protein prenyltransferases"/>
    <property type="match status" value="1"/>
</dbReference>
<reference evidence="2" key="2">
    <citation type="journal article" date="2020" name="Microorganisms">
        <title>Osmotic Adaptation and Compatible Solute Biosynthesis of Phototrophic Bacteria as Revealed from Genome Analyses.</title>
        <authorList>
            <person name="Imhoff J.F."/>
            <person name="Rahn T."/>
            <person name="Kunzel S."/>
            <person name="Keller A."/>
            <person name="Neulinger S.C."/>
        </authorList>
    </citation>
    <scope>NUCLEOTIDE SEQUENCE</scope>
    <source>
        <strain evidence="2">DSM 11080</strain>
    </source>
</reference>
<dbReference type="AlphaFoldDB" id="A0AAJ0U8U9"/>
<protein>
    <submittedName>
        <fullName evidence="2">Uncharacterized protein</fullName>
    </submittedName>
</protein>
<organism evidence="2 3">
    <name type="scientific">Halochromatium glycolicum</name>
    <dbReference type="NCBI Taxonomy" id="85075"/>
    <lineage>
        <taxon>Bacteria</taxon>
        <taxon>Pseudomonadati</taxon>
        <taxon>Pseudomonadota</taxon>
        <taxon>Gammaproteobacteria</taxon>
        <taxon>Chromatiales</taxon>
        <taxon>Chromatiaceae</taxon>
        <taxon>Halochromatium</taxon>
    </lineage>
</organism>
<evidence type="ECO:0000313" key="2">
    <source>
        <dbReference type="EMBL" id="MBK1707323.1"/>
    </source>
</evidence>
<gene>
    <name evidence="2" type="ORF">CKO40_23015</name>
</gene>
<evidence type="ECO:0000313" key="3">
    <source>
        <dbReference type="Proteomes" id="UP001296776"/>
    </source>
</evidence>
<proteinExistence type="predicted"/>
<feature type="signal peptide" evidence="1">
    <location>
        <begin position="1"/>
        <end position="28"/>
    </location>
</feature>
<evidence type="ECO:0000256" key="1">
    <source>
        <dbReference type="SAM" id="SignalP"/>
    </source>
</evidence>
<dbReference type="RefSeq" id="WP_200348810.1">
    <property type="nucleotide sequence ID" value="NZ_NRSJ01000081.1"/>
</dbReference>
<keyword evidence="1" id="KW-0732">Signal</keyword>
<dbReference type="CDD" id="cd00688">
    <property type="entry name" value="ISOPREN_C2_like"/>
    <property type="match status" value="1"/>
</dbReference>
<sequence>MNPVLRCATRLTALILALLTIASPSSLAATGAEIDTMREKALAWLYINQSGDGFWHGPGRTEIQVTGLTLQAYASVGIETGYSRGAALTWLANTPAGSVEALAVQAGTLGNAGRNVTDLLVRLEDARDAFSLSWGSYPRYQPSMPDTAVAMDAYILSGTGYADAGNTLGWMVNFAQNGDGGWAYISPTIGAAKKPGPSRLIPTARAVLSLSHWASLFNLDSSITLAVNWLLAQRLPDDGFNDDPIAAASEPYETALVLQALEAAQGAGNAAASAASAEIDAARDFLVASQDANGSWNDDPFATAAVVSALPDVALADGDADGIPDAVEAYTGTDPNVADGRSLLDPIGQGTVGTHSAELLAELGYASAINTALTASGPAQSFFINAGVLPGGITLDEQTGQLSGASTTTGTFNFEYTAVLADGTQETRVAAIRVAAPKPEVEDEEIPVLPLPMLVLLGAILAAIGTLRRNRVLTLALIAMLPLGLPRDGTAAGPLPVTVSERIIKEYAGGRSPVRDPEAVAIEHELSRALSPGHSPVARRMFAQTLKPAPRPLPGAGT</sequence>
<keyword evidence="3" id="KW-1185">Reference proteome</keyword>
<comment type="caution">
    <text evidence="2">The sequence shown here is derived from an EMBL/GenBank/DDBJ whole genome shotgun (WGS) entry which is preliminary data.</text>
</comment>
<dbReference type="Gene3D" id="2.60.40.10">
    <property type="entry name" value="Immunoglobulins"/>
    <property type="match status" value="1"/>
</dbReference>
<accession>A0AAJ0U8U9</accession>
<dbReference type="EMBL" id="NRSJ01000081">
    <property type="protein sequence ID" value="MBK1707323.1"/>
    <property type="molecule type" value="Genomic_DNA"/>
</dbReference>
<dbReference type="Proteomes" id="UP001296776">
    <property type="component" value="Unassembled WGS sequence"/>
</dbReference>
<dbReference type="InterPro" id="IPR013783">
    <property type="entry name" value="Ig-like_fold"/>
</dbReference>
<dbReference type="Pfam" id="PF05345">
    <property type="entry name" value="He_PIG"/>
    <property type="match status" value="1"/>
</dbReference>